<evidence type="ECO:0000313" key="3">
    <source>
        <dbReference type="Proteomes" id="UP000655287"/>
    </source>
</evidence>
<dbReference type="EMBL" id="BOOU01000058">
    <property type="protein sequence ID" value="GII79452.1"/>
    <property type="molecule type" value="Genomic_DNA"/>
</dbReference>
<evidence type="ECO:0000313" key="2">
    <source>
        <dbReference type="EMBL" id="GII79452.1"/>
    </source>
</evidence>
<sequence>MAGEVLEQVLKVPLPAHREARVESADLTQFEPVEYQSDTITVLWADKPMLAVVVEVQRGRDPGKRWSWPVYLASIRARLKCPALLLVICTDPGIARWCAKTIDMGHPGWNLTPLVADPGAVPLITDAETAIRSPELAVLSAVTHGGQDDAQPVLEACLAALTVVDDERARLYADFVFAMLPEAARKNWEVLMAVGTYEYQSDFAKKYVAEGREEGKAEGKAEAVLVLLAGRGVPVPGEMRDRIMQCTDTTLLDTWIQRAATATTAADLFDRPSRHHHPATPNGCASPHGGRSGMT</sequence>
<keyword evidence="3" id="KW-1185">Reference proteome</keyword>
<gene>
    <name evidence="2" type="ORF">Sru01_44340</name>
</gene>
<reference evidence="2" key="1">
    <citation type="submission" date="2021-01" db="EMBL/GenBank/DDBJ databases">
        <title>Whole genome shotgun sequence of Sphaerisporangium rufum NBRC 109079.</title>
        <authorList>
            <person name="Komaki H."/>
            <person name="Tamura T."/>
        </authorList>
    </citation>
    <scope>NUCLEOTIDE SEQUENCE</scope>
    <source>
        <strain evidence="2">NBRC 109079</strain>
    </source>
</reference>
<dbReference type="PANTHER" id="PTHR34613:SF1">
    <property type="entry name" value="SLL6017 PROTEIN"/>
    <property type="match status" value="1"/>
</dbReference>
<feature type="region of interest" description="Disordered" evidence="1">
    <location>
        <begin position="271"/>
        <end position="295"/>
    </location>
</feature>
<dbReference type="Proteomes" id="UP000655287">
    <property type="component" value="Unassembled WGS sequence"/>
</dbReference>
<dbReference type="PANTHER" id="PTHR34613">
    <property type="entry name" value="SLL0800 PROTEIN"/>
    <property type="match status" value="1"/>
</dbReference>
<comment type="caution">
    <text evidence="2">The sequence shown here is derived from an EMBL/GenBank/DDBJ whole genome shotgun (WGS) entry which is preliminary data.</text>
</comment>
<protein>
    <recommendedName>
        <fullName evidence="4">Transposase (putative) YhgA-like domain-containing protein</fullName>
    </recommendedName>
</protein>
<dbReference type="AlphaFoldDB" id="A0A919V292"/>
<accession>A0A919V292</accession>
<proteinExistence type="predicted"/>
<evidence type="ECO:0008006" key="4">
    <source>
        <dbReference type="Google" id="ProtNLM"/>
    </source>
</evidence>
<name>A0A919V292_9ACTN</name>
<evidence type="ECO:0000256" key="1">
    <source>
        <dbReference type="SAM" id="MobiDB-lite"/>
    </source>
</evidence>
<organism evidence="2 3">
    <name type="scientific">Sphaerisporangium rufum</name>
    <dbReference type="NCBI Taxonomy" id="1381558"/>
    <lineage>
        <taxon>Bacteria</taxon>
        <taxon>Bacillati</taxon>
        <taxon>Actinomycetota</taxon>
        <taxon>Actinomycetes</taxon>
        <taxon>Streptosporangiales</taxon>
        <taxon>Streptosporangiaceae</taxon>
        <taxon>Sphaerisporangium</taxon>
    </lineage>
</organism>